<sequence length="228" mass="25149">MVKVKCCYRWLILISLVLGSAAQAESIYSWVDENGVTHFSTQVIKSNASFTSYSVADRLDDLQRKIAGFTPEGVAVVSIEKKGPRVLLTGKSSSAKSRQQFSELLVENGFGGVLPRHTGAARASKELFHFYILEPQTKTQSLGFIKPAKDRKKQVLSDADWINQVGAEVPGEILISKFKVIDGVLMVKGSTPSQNYLAELMQSISKYKLGEPTLTKYKGKQFVIMVTP</sequence>
<keyword evidence="4" id="KW-1185">Reference proteome</keyword>
<protein>
    <submittedName>
        <fullName evidence="3">DUF4124 domain-containing protein</fullName>
    </submittedName>
</protein>
<evidence type="ECO:0000259" key="2">
    <source>
        <dbReference type="Pfam" id="PF13511"/>
    </source>
</evidence>
<feature type="chain" id="PRO_5017082982" evidence="1">
    <location>
        <begin position="25"/>
        <end position="228"/>
    </location>
</feature>
<dbReference type="AlphaFoldDB" id="A0A368NFI5"/>
<evidence type="ECO:0000313" key="3">
    <source>
        <dbReference type="EMBL" id="RCU49238.1"/>
    </source>
</evidence>
<organism evidence="3 4">
    <name type="scientific">Corallincola holothuriorum</name>
    <dbReference type="NCBI Taxonomy" id="2282215"/>
    <lineage>
        <taxon>Bacteria</taxon>
        <taxon>Pseudomonadati</taxon>
        <taxon>Pseudomonadota</taxon>
        <taxon>Gammaproteobacteria</taxon>
        <taxon>Alteromonadales</taxon>
        <taxon>Psychromonadaceae</taxon>
        <taxon>Corallincola</taxon>
    </lineage>
</organism>
<reference evidence="3 4" key="1">
    <citation type="submission" date="2018-07" db="EMBL/GenBank/DDBJ databases">
        <title>Corallincola holothuriorum sp. nov., a new facultative anaerobe isolated from sea cucumber Apostichopus japonicus.</title>
        <authorList>
            <person name="Xia H."/>
        </authorList>
    </citation>
    <scope>NUCLEOTIDE SEQUENCE [LARGE SCALE GENOMIC DNA]</scope>
    <source>
        <strain evidence="3 4">C4</strain>
    </source>
</reference>
<keyword evidence="1" id="KW-0732">Signal</keyword>
<proteinExistence type="predicted"/>
<feature type="signal peptide" evidence="1">
    <location>
        <begin position="1"/>
        <end position="24"/>
    </location>
</feature>
<dbReference type="Proteomes" id="UP000252558">
    <property type="component" value="Unassembled WGS sequence"/>
</dbReference>
<dbReference type="EMBL" id="QPID01000007">
    <property type="protein sequence ID" value="RCU49238.1"/>
    <property type="molecule type" value="Genomic_DNA"/>
</dbReference>
<gene>
    <name evidence="3" type="ORF">DU002_12880</name>
</gene>
<name>A0A368NFI5_9GAMM</name>
<evidence type="ECO:0000256" key="1">
    <source>
        <dbReference type="SAM" id="SignalP"/>
    </source>
</evidence>
<evidence type="ECO:0000313" key="4">
    <source>
        <dbReference type="Proteomes" id="UP000252558"/>
    </source>
</evidence>
<feature type="domain" description="DUF4124" evidence="2">
    <location>
        <begin position="15"/>
        <end position="83"/>
    </location>
</feature>
<comment type="caution">
    <text evidence="3">The sequence shown here is derived from an EMBL/GenBank/DDBJ whole genome shotgun (WGS) entry which is preliminary data.</text>
</comment>
<dbReference type="InterPro" id="IPR025392">
    <property type="entry name" value="DUF4124"/>
</dbReference>
<accession>A0A368NFI5</accession>
<dbReference type="Pfam" id="PF13511">
    <property type="entry name" value="DUF4124"/>
    <property type="match status" value="1"/>
</dbReference>